<gene>
    <name evidence="1" type="ORF">P8C59_000851</name>
</gene>
<organism evidence="1 2">
    <name type="scientific">Phyllachora maydis</name>
    <dbReference type="NCBI Taxonomy" id="1825666"/>
    <lineage>
        <taxon>Eukaryota</taxon>
        <taxon>Fungi</taxon>
        <taxon>Dikarya</taxon>
        <taxon>Ascomycota</taxon>
        <taxon>Pezizomycotina</taxon>
        <taxon>Sordariomycetes</taxon>
        <taxon>Sordariomycetidae</taxon>
        <taxon>Phyllachorales</taxon>
        <taxon>Phyllachoraceae</taxon>
        <taxon>Phyllachora</taxon>
    </lineage>
</organism>
<proteinExistence type="predicted"/>
<accession>A0AAD9HXA1</accession>
<name>A0AAD9HXA1_9PEZI</name>
<sequence>MTPSVPDSPFEPSDGETRLSFEYIARMYRYPGVFDVRLPDGPGGNLDTDSSLTDTWPAFPLWLQRLDFTIAWEAEYRDPATQGLFSSCK</sequence>
<comment type="caution">
    <text evidence="1">The sequence shown here is derived from an EMBL/GenBank/DDBJ whole genome shotgun (WGS) entry which is preliminary data.</text>
</comment>
<keyword evidence="2" id="KW-1185">Reference proteome</keyword>
<dbReference type="AlphaFoldDB" id="A0AAD9HXA1"/>
<evidence type="ECO:0000313" key="2">
    <source>
        <dbReference type="Proteomes" id="UP001217918"/>
    </source>
</evidence>
<evidence type="ECO:0000313" key="1">
    <source>
        <dbReference type="EMBL" id="KAK2067086.1"/>
    </source>
</evidence>
<reference evidence="1" key="1">
    <citation type="journal article" date="2023" name="Mol. Plant Microbe Interact.">
        <title>Elucidating the Obligate Nature and Biological Capacity of an Invasive Fungal Corn Pathogen.</title>
        <authorList>
            <person name="MacCready J.S."/>
            <person name="Roggenkamp E.M."/>
            <person name="Gdanetz K."/>
            <person name="Chilvers M.I."/>
        </authorList>
    </citation>
    <scope>NUCLEOTIDE SEQUENCE</scope>
    <source>
        <strain evidence="1">PM02</strain>
    </source>
</reference>
<dbReference type="EMBL" id="JAQQPM010000001">
    <property type="protein sequence ID" value="KAK2067086.1"/>
    <property type="molecule type" value="Genomic_DNA"/>
</dbReference>
<protein>
    <submittedName>
        <fullName evidence="1">Uncharacterized protein</fullName>
    </submittedName>
</protein>
<dbReference type="Proteomes" id="UP001217918">
    <property type="component" value="Unassembled WGS sequence"/>
</dbReference>